<dbReference type="AlphaFoldDB" id="A0A0C1E5N3"/>
<organism evidence="2 3">
    <name type="scientific">Aspergillus ustus</name>
    <dbReference type="NCBI Taxonomy" id="40382"/>
    <lineage>
        <taxon>Eukaryota</taxon>
        <taxon>Fungi</taxon>
        <taxon>Dikarya</taxon>
        <taxon>Ascomycota</taxon>
        <taxon>Pezizomycotina</taxon>
        <taxon>Eurotiomycetes</taxon>
        <taxon>Eurotiomycetidae</taxon>
        <taxon>Eurotiales</taxon>
        <taxon>Aspergillaceae</taxon>
        <taxon>Aspergillus</taxon>
        <taxon>Aspergillus subgen. Nidulantes</taxon>
    </lineage>
</organism>
<comment type="caution">
    <text evidence="2">The sequence shown here is derived from an EMBL/GenBank/DDBJ whole genome shotgun (WGS) entry which is preliminary data.</text>
</comment>
<accession>A0A0C1E5N3</accession>
<dbReference type="EMBL" id="JOMC01000144">
    <property type="protein sequence ID" value="KIA75488.1"/>
    <property type="molecule type" value="Genomic_DNA"/>
</dbReference>
<evidence type="ECO:0000313" key="2">
    <source>
        <dbReference type="EMBL" id="KIA75488.1"/>
    </source>
</evidence>
<keyword evidence="3" id="KW-1185">Reference proteome</keyword>
<sequence length="297" mass="32706">MMTVKLESVQVSNHDSAVVQVARIPLDVGKYKLAVAIAAASIVTGSGLLPVILYLVLTEAAGLELWIVFTILGTGIGVLSVAMMLRRTWRLVRPNATCRPRNSQWYNLDYFQWNFFSGFCYIAALMIAAISTSPHKGSHDTSTRLMSLPLPLLILQVSSQLLFACAMSRIKAKYPFRVSSMDRSNRVRPGVYTIVEDVVAVDCGQGQEYRRLFDARYCSSRPVRVLLERLDLAWGLSGALVASLLVALVSTLPNTDAVFLIGWLVPWGWAGALAVATRCMWKIALMHEKSGDPGGRE</sequence>
<dbReference type="PANTHER" id="PTHR42024:SF1">
    <property type="entry name" value="AMINO ACID PERMEASE_ SLC12A DOMAIN-CONTAINING PROTEIN"/>
    <property type="match status" value="1"/>
</dbReference>
<dbReference type="Proteomes" id="UP000053475">
    <property type="component" value="Unassembled WGS sequence"/>
</dbReference>
<dbReference type="PANTHER" id="PTHR42024">
    <property type="entry name" value="AMINO ACID PERMEASE_ SLC12A DOMAIN-CONTAINING PROTEIN"/>
    <property type="match status" value="1"/>
</dbReference>
<feature type="transmembrane region" description="Helical" evidence="1">
    <location>
        <begin position="150"/>
        <end position="170"/>
    </location>
</feature>
<proteinExistence type="predicted"/>
<feature type="transmembrane region" description="Helical" evidence="1">
    <location>
        <begin position="33"/>
        <end position="57"/>
    </location>
</feature>
<keyword evidence="1" id="KW-1133">Transmembrane helix</keyword>
<keyword evidence="1" id="KW-0812">Transmembrane</keyword>
<evidence type="ECO:0000313" key="3">
    <source>
        <dbReference type="Proteomes" id="UP000053475"/>
    </source>
</evidence>
<feature type="transmembrane region" description="Helical" evidence="1">
    <location>
        <begin position="110"/>
        <end position="130"/>
    </location>
</feature>
<protein>
    <submittedName>
        <fullName evidence="2">Uncharacterized protein</fullName>
    </submittedName>
</protein>
<feature type="transmembrane region" description="Helical" evidence="1">
    <location>
        <begin position="258"/>
        <end position="281"/>
    </location>
</feature>
<name>A0A0C1E5N3_ASPUT</name>
<feature type="transmembrane region" description="Helical" evidence="1">
    <location>
        <begin position="232"/>
        <end position="252"/>
    </location>
</feature>
<evidence type="ECO:0000256" key="1">
    <source>
        <dbReference type="SAM" id="Phobius"/>
    </source>
</evidence>
<reference evidence="2 3" key="1">
    <citation type="submission" date="2014-11" db="EMBL/GenBank/DDBJ databases">
        <title>Genomics derived discovery of secondary metabolites biosynthetic gene clusters in Aspergillus ustus.</title>
        <authorList>
            <person name="Pi B."/>
            <person name="Dai F."/>
            <person name="Song X."/>
            <person name="Zhu C."/>
            <person name="Li H."/>
            <person name="Yu D."/>
        </authorList>
    </citation>
    <scope>NUCLEOTIDE SEQUENCE [LARGE SCALE GENOMIC DNA]</scope>
    <source>
        <strain evidence="2 3">3.3904</strain>
    </source>
</reference>
<gene>
    <name evidence="2" type="ORF">HK57_00037</name>
</gene>
<feature type="transmembrane region" description="Helical" evidence="1">
    <location>
        <begin position="63"/>
        <end position="85"/>
    </location>
</feature>
<keyword evidence="1" id="KW-0472">Membrane</keyword>